<evidence type="ECO:0000256" key="2">
    <source>
        <dbReference type="ARBA" id="ARBA00022771"/>
    </source>
</evidence>
<evidence type="ECO:0000313" key="6">
    <source>
        <dbReference type="EMBL" id="KAF0727918.1"/>
    </source>
</evidence>
<dbReference type="VEuPathDB" id="FungiDB:AeMF1_014139"/>
<accession>A0A6G0WKY2</accession>
<evidence type="ECO:0000313" key="7">
    <source>
        <dbReference type="Proteomes" id="UP000481153"/>
    </source>
</evidence>
<protein>
    <recommendedName>
        <fullName evidence="5">FYVE-type domain-containing protein</fullName>
    </recommendedName>
</protein>
<keyword evidence="1" id="KW-0479">Metal-binding</keyword>
<organism evidence="6 7">
    <name type="scientific">Aphanomyces euteiches</name>
    <dbReference type="NCBI Taxonomy" id="100861"/>
    <lineage>
        <taxon>Eukaryota</taxon>
        <taxon>Sar</taxon>
        <taxon>Stramenopiles</taxon>
        <taxon>Oomycota</taxon>
        <taxon>Saprolegniomycetes</taxon>
        <taxon>Saprolegniales</taxon>
        <taxon>Verrucalvaceae</taxon>
        <taxon>Aphanomyces</taxon>
    </lineage>
</organism>
<dbReference type="InterPro" id="IPR017455">
    <property type="entry name" value="Znf_FYVE-rel"/>
</dbReference>
<keyword evidence="7" id="KW-1185">Reference proteome</keyword>
<evidence type="ECO:0000259" key="5">
    <source>
        <dbReference type="PROSITE" id="PS50178"/>
    </source>
</evidence>
<evidence type="ECO:0000256" key="4">
    <source>
        <dbReference type="PROSITE-ProRule" id="PRU00091"/>
    </source>
</evidence>
<dbReference type="EMBL" id="VJMJ01000185">
    <property type="protein sequence ID" value="KAF0727918.1"/>
    <property type="molecule type" value="Genomic_DNA"/>
</dbReference>
<dbReference type="SUPFAM" id="SSF57903">
    <property type="entry name" value="FYVE/PHD zinc finger"/>
    <property type="match status" value="1"/>
</dbReference>
<dbReference type="AlphaFoldDB" id="A0A6G0WKY2"/>
<dbReference type="InterPro" id="IPR011011">
    <property type="entry name" value="Znf_FYVE_PHD"/>
</dbReference>
<feature type="domain" description="FYVE-type" evidence="5">
    <location>
        <begin position="127"/>
        <end position="186"/>
    </location>
</feature>
<proteinExistence type="predicted"/>
<gene>
    <name evidence="6" type="ORF">Ae201684_014146</name>
</gene>
<reference evidence="6 7" key="1">
    <citation type="submission" date="2019-07" db="EMBL/GenBank/DDBJ databases">
        <title>Genomics analysis of Aphanomyces spp. identifies a new class of oomycete effector associated with host adaptation.</title>
        <authorList>
            <person name="Gaulin E."/>
        </authorList>
    </citation>
    <scope>NUCLEOTIDE SEQUENCE [LARGE SCALE GENOMIC DNA]</scope>
    <source>
        <strain evidence="6 7">ATCC 201684</strain>
    </source>
</reference>
<dbReference type="PROSITE" id="PS50178">
    <property type="entry name" value="ZF_FYVE"/>
    <property type="match status" value="1"/>
</dbReference>
<dbReference type="InterPro" id="IPR013083">
    <property type="entry name" value="Znf_RING/FYVE/PHD"/>
</dbReference>
<dbReference type="Proteomes" id="UP000481153">
    <property type="component" value="Unassembled WGS sequence"/>
</dbReference>
<comment type="caution">
    <text evidence="6">The sequence shown here is derived from an EMBL/GenBank/DDBJ whole genome shotgun (WGS) entry which is preliminary data.</text>
</comment>
<name>A0A6G0WKY2_9STRA</name>
<evidence type="ECO:0000256" key="1">
    <source>
        <dbReference type="ARBA" id="ARBA00022723"/>
    </source>
</evidence>
<dbReference type="SUPFAM" id="SSF55961">
    <property type="entry name" value="Bet v1-like"/>
    <property type="match status" value="1"/>
</dbReference>
<evidence type="ECO:0000256" key="3">
    <source>
        <dbReference type="ARBA" id="ARBA00022833"/>
    </source>
</evidence>
<dbReference type="Gene3D" id="3.30.530.20">
    <property type="match status" value="1"/>
</dbReference>
<dbReference type="InterPro" id="IPR052727">
    <property type="entry name" value="Rab4/Rab5_effector"/>
</dbReference>
<dbReference type="GO" id="GO:0008270">
    <property type="term" value="F:zinc ion binding"/>
    <property type="evidence" value="ECO:0007669"/>
    <property type="project" value="UniProtKB-KW"/>
</dbReference>
<sequence>MIVKKRDFSFLEQQEILDIEGRTAYVRLMKSVAIPGVPDLERHYDVIRGELLHNAFLFIETDRPRVLELISIYHTRPNGQVKGAVGDFVLSKSTKSHYKTIEDTERVVRAYQLSRLTFLDQFCLPPLNSRTKCDICIKVFGNSRKVHCRHRAKVVCPHDCSAEWNLVKSGLSFTVRICVLCSKHVGSLPSNHFTTPRDPTESITSWTSTGETMTFSKPPLIDSAARTSLSNSSLGLKPASVSTPQMVPSYDKSYKPAFGDFRQYLS</sequence>
<dbReference type="Gene3D" id="3.30.40.10">
    <property type="entry name" value="Zinc/RING finger domain, C3HC4 (zinc finger)"/>
    <property type="match status" value="1"/>
</dbReference>
<keyword evidence="2 4" id="KW-0863">Zinc-finger</keyword>
<keyword evidence="3" id="KW-0862">Zinc</keyword>
<dbReference type="PANTHER" id="PTHR13510:SF44">
    <property type="entry name" value="RABENOSYN-5"/>
    <property type="match status" value="1"/>
</dbReference>
<dbReference type="PANTHER" id="PTHR13510">
    <property type="entry name" value="FYVE-FINGER-CONTAINING RAB5 EFFECTOR PROTEIN RABENOSYN-5-RELATED"/>
    <property type="match status" value="1"/>
</dbReference>
<dbReference type="InterPro" id="IPR023393">
    <property type="entry name" value="START-like_dom_sf"/>
</dbReference>